<keyword evidence="1" id="KW-0858">Xylan degradation</keyword>
<dbReference type="AlphaFoldDB" id="A0A3D8HFE2"/>
<dbReference type="InterPro" id="IPR056442">
    <property type="entry name" value="GINT1_N"/>
</dbReference>
<name>A0A3D8HFE2_9BACT</name>
<comment type="caution">
    <text evidence="5">The sequence shown here is derived from an EMBL/GenBank/DDBJ whole genome shotgun (WGS) entry which is preliminary data.</text>
</comment>
<reference evidence="4 7" key="2">
    <citation type="submission" date="2020-08" db="EMBL/GenBank/DDBJ databases">
        <title>Genome public.</title>
        <authorList>
            <person name="Liu C."/>
            <person name="Sun Q."/>
        </authorList>
    </citation>
    <scope>NUCLEOTIDE SEQUENCE [LARGE SCALE GENOMIC DNA]</scope>
    <source>
        <strain evidence="4 7">426_9</strain>
    </source>
</reference>
<dbReference type="EMBL" id="JACRTI010000013">
    <property type="protein sequence ID" value="MBC8601553.1"/>
    <property type="molecule type" value="Genomic_DNA"/>
</dbReference>
<dbReference type="Pfam" id="PF24793">
    <property type="entry name" value="GINT1_N"/>
    <property type="match status" value="1"/>
</dbReference>
<reference evidence="5 6" key="1">
    <citation type="submission" date="2018-07" db="EMBL/GenBank/DDBJ databases">
        <title>Parabacteroides acidifaciens nov. sp., isolated from human feces.</title>
        <authorList>
            <person name="Wang Y.J."/>
        </authorList>
    </citation>
    <scope>NUCLEOTIDE SEQUENCE [LARGE SCALE GENOMIC DNA]</scope>
    <source>
        <strain evidence="5 6">426-9</strain>
    </source>
</reference>
<dbReference type="InterPro" id="IPR052176">
    <property type="entry name" value="Glycosyl_Hydrlase_43_Enz"/>
</dbReference>
<dbReference type="SUPFAM" id="SSF75005">
    <property type="entry name" value="Arabinanase/levansucrase/invertase"/>
    <property type="match status" value="1"/>
</dbReference>
<dbReference type="GO" id="GO:0045493">
    <property type="term" value="P:xylan catabolic process"/>
    <property type="evidence" value="ECO:0007669"/>
    <property type="project" value="UniProtKB-KW"/>
</dbReference>
<dbReference type="InterPro" id="IPR023296">
    <property type="entry name" value="Glyco_hydro_beta-prop_sf"/>
</dbReference>
<gene>
    <name evidence="5" type="ORF">DWU89_07600</name>
    <name evidence="4" type="ORF">H8784_07430</name>
</gene>
<sequence>MNIFSIKTLEQKLGIFHWNIGFIESSLNMILKPNSYRLPIQWLQHPYRDRFFADPFILKATDDIIEVLVEEFFYDKWKGNISLLTVSRKNYKLINRKTVLEQETHLSFPYIYKEGNQTYVIPENSQSGSLSIYEYNYNSQILENPQIMIQAPIVDPVIIKVCDLYYLLCTSLDFDKDKDLLLYYSEKLTGPYKPFLGNPMKQDITSARPGGGFYNLDSNFYRCTQNSKTGYGASLNICKVESIEKNRFEEEKTSCIMPDSKYKYGLHTLDYKDGICVVDGLKYIYCPMLKIKRKLSFFK</sequence>
<keyword evidence="7" id="KW-1185">Reference proteome</keyword>
<evidence type="ECO:0000313" key="5">
    <source>
        <dbReference type="EMBL" id="RDU49704.1"/>
    </source>
</evidence>
<keyword evidence="2" id="KW-0119">Carbohydrate metabolism</keyword>
<feature type="domain" description="Glucosamine inositolphosphorylceramide transferase 1 N-terminal" evidence="3">
    <location>
        <begin position="47"/>
        <end position="258"/>
    </location>
</feature>
<dbReference type="PANTHER" id="PTHR43772">
    <property type="entry name" value="ENDO-1,4-BETA-XYLANASE"/>
    <property type="match status" value="1"/>
</dbReference>
<evidence type="ECO:0000313" key="6">
    <source>
        <dbReference type="Proteomes" id="UP000256321"/>
    </source>
</evidence>
<proteinExistence type="predicted"/>
<evidence type="ECO:0000313" key="7">
    <source>
        <dbReference type="Proteomes" id="UP000629596"/>
    </source>
</evidence>
<organism evidence="5 6">
    <name type="scientific">Parabacteroides acidifaciens</name>
    <dbReference type="NCBI Taxonomy" id="2290935"/>
    <lineage>
        <taxon>Bacteria</taxon>
        <taxon>Pseudomonadati</taxon>
        <taxon>Bacteroidota</taxon>
        <taxon>Bacteroidia</taxon>
        <taxon>Bacteroidales</taxon>
        <taxon>Tannerellaceae</taxon>
        <taxon>Parabacteroides</taxon>
    </lineage>
</organism>
<dbReference type="Proteomes" id="UP000629596">
    <property type="component" value="Unassembled WGS sequence"/>
</dbReference>
<dbReference type="Proteomes" id="UP000256321">
    <property type="component" value="Unassembled WGS sequence"/>
</dbReference>
<keyword evidence="1" id="KW-0624">Polysaccharide degradation</keyword>
<dbReference type="EMBL" id="QREV01000013">
    <property type="protein sequence ID" value="RDU49704.1"/>
    <property type="molecule type" value="Genomic_DNA"/>
</dbReference>
<protein>
    <recommendedName>
        <fullName evidence="3">Glucosamine inositolphosphorylceramide transferase 1 N-terminal domain-containing protein</fullName>
    </recommendedName>
</protein>
<evidence type="ECO:0000259" key="3">
    <source>
        <dbReference type="Pfam" id="PF24793"/>
    </source>
</evidence>
<dbReference type="RefSeq" id="WP_115499047.1">
    <property type="nucleotide sequence ID" value="NZ_JACRTI010000013.1"/>
</dbReference>
<evidence type="ECO:0000313" key="4">
    <source>
        <dbReference type="EMBL" id="MBC8601553.1"/>
    </source>
</evidence>
<evidence type="ECO:0000256" key="1">
    <source>
        <dbReference type="ARBA" id="ARBA00022651"/>
    </source>
</evidence>
<dbReference type="PANTHER" id="PTHR43772:SF2">
    <property type="entry name" value="PUTATIVE (AFU_ORTHOLOGUE AFUA_2G04480)-RELATED"/>
    <property type="match status" value="1"/>
</dbReference>
<evidence type="ECO:0000256" key="2">
    <source>
        <dbReference type="ARBA" id="ARBA00023277"/>
    </source>
</evidence>
<accession>A0A3D8HFE2</accession>